<reference evidence="2" key="1">
    <citation type="journal article" date="2017" name="Nature">
        <title>The sunflower genome provides insights into oil metabolism, flowering and Asterid evolution.</title>
        <authorList>
            <person name="Badouin H."/>
            <person name="Gouzy J."/>
            <person name="Grassa C.J."/>
            <person name="Murat F."/>
            <person name="Staton S.E."/>
            <person name="Cottret L."/>
            <person name="Lelandais-Briere C."/>
            <person name="Owens G.L."/>
            <person name="Carrere S."/>
            <person name="Mayjonade B."/>
            <person name="Legrand L."/>
            <person name="Gill N."/>
            <person name="Kane N.C."/>
            <person name="Bowers J.E."/>
            <person name="Hubner S."/>
            <person name="Bellec A."/>
            <person name="Berard A."/>
            <person name="Berges H."/>
            <person name="Blanchet N."/>
            <person name="Boniface M.C."/>
            <person name="Brunel D."/>
            <person name="Catrice O."/>
            <person name="Chaidir N."/>
            <person name="Claudel C."/>
            <person name="Donnadieu C."/>
            <person name="Faraut T."/>
            <person name="Fievet G."/>
            <person name="Helmstetter N."/>
            <person name="King M."/>
            <person name="Knapp S.J."/>
            <person name="Lai Z."/>
            <person name="Le Paslier M.C."/>
            <person name="Lippi Y."/>
            <person name="Lorenzon L."/>
            <person name="Mandel J.R."/>
            <person name="Marage G."/>
            <person name="Marchand G."/>
            <person name="Marquand E."/>
            <person name="Bret-Mestries E."/>
            <person name="Morien E."/>
            <person name="Nambeesan S."/>
            <person name="Nguyen T."/>
            <person name="Pegot-Espagnet P."/>
            <person name="Pouilly N."/>
            <person name="Raftis F."/>
            <person name="Sallet E."/>
            <person name="Schiex T."/>
            <person name="Thomas J."/>
            <person name="Vandecasteele C."/>
            <person name="Vares D."/>
            <person name="Vear F."/>
            <person name="Vautrin S."/>
            <person name="Crespi M."/>
            <person name="Mangin B."/>
            <person name="Burke J.M."/>
            <person name="Salse J."/>
            <person name="Munos S."/>
            <person name="Vincourt P."/>
            <person name="Rieseberg L.H."/>
            <person name="Langlade N.B."/>
        </authorList>
    </citation>
    <scope>NUCLEOTIDE SEQUENCE</scope>
    <source>
        <tissue evidence="2">Leaves</tissue>
    </source>
</reference>
<accession>A0A9K3HNW4</accession>
<reference evidence="2" key="2">
    <citation type="submission" date="2020-06" db="EMBL/GenBank/DDBJ databases">
        <title>Helianthus annuus Genome sequencing and assembly Release 2.</title>
        <authorList>
            <person name="Gouzy J."/>
            <person name="Langlade N."/>
            <person name="Munos S."/>
        </authorList>
    </citation>
    <scope>NUCLEOTIDE SEQUENCE</scope>
    <source>
        <tissue evidence="2">Leaves</tissue>
    </source>
</reference>
<dbReference type="EMBL" id="MNCJ02000326">
    <property type="protein sequence ID" value="KAF5781651.1"/>
    <property type="molecule type" value="Genomic_DNA"/>
</dbReference>
<name>A0A9K3HNW4_HELAN</name>
<evidence type="ECO:0000313" key="3">
    <source>
        <dbReference type="Proteomes" id="UP000215914"/>
    </source>
</evidence>
<gene>
    <name evidence="2" type="ORF">HanXRQr2_Chr11g0486251</name>
</gene>
<protein>
    <submittedName>
        <fullName evidence="2">Uncharacterized protein</fullName>
    </submittedName>
</protein>
<feature type="region of interest" description="Disordered" evidence="1">
    <location>
        <begin position="1"/>
        <end position="58"/>
    </location>
</feature>
<comment type="caution">
    <text evidence="2">The sequence shown here is derived from an EMBL/GenBank/DDBJ whole genome shotgun (WGS) entry which is preliminary data.</text>
</comment>
<organism evidence="2 3">
    <name type="scientific">Helianthus annuus</name>
    <name type="common">Common sunflower</name>
    <dbReference type="NCBI Taxonomy" id="4232"/>
    <lineage>
        <taxon>Eukaryota</taxon>
        <taxon>Viridiplantae</taxon>
        <taxon>Streptophyta</taxon>
        <taxon>Embryophyta</taxon>
        <taxon>Tracheophyta</taxon>
        <taxon>Spermatophyta</taxon>
        <taxon>Magnoliopsida</taxon>
        <taxon>eudicotyledons</taxon>
        <taxon>Gunneridae</taxon>
        <taxon>Pentapetalae</taxon>
        <taxon>asterids</taxon>
        <taxon>campanulids</taxon>
        <taxon>Asterales</taxon>
        <taxon>Asteraceae</taxon>
        <taxon>Asteroideae</taxon>
        <taxon>Heliantheae alliance</taxon>
        <taxon>Heliantheae</taxon>
        <taxon>Helianthus</taxon>
    </lineage>
</organism>
<evidence type="ECO:0000256" key="1">
    <source>
        <dbReference type="SAM" id="MobiDB-lite"/>
    </source>
</evidence>
<proteinExistence type="predicted"/>
<keyword evidence="3" id="KW-1185">Reference proteome</keyword>
<evidence type="ECO:0000313" key="2">
    <source>
        <dbReference type="EMBL" id="KAF5781651.1"/>
    </source>
</evidence>
<feature type="compositionally biased region" description="Basic and acidic residues" evidence="1">
    <location>
        <begin position="1"/>
        <end position="20"/>
    </location>
</feature>
<dbReference type="Proteomes" id="UP000215914">
    <property type="component" value="Unassembled WGS sequence"/>
</dbReference>
<sequence>MCKKTNSVEREMQRGDDDVSVHGFLGSNSRWGSPFPASVPAGDDGSPDGMMIPTLPTE</sequence>
<dbReference type="AlphaFoldDB" id="A0A9K3HNW4"/>
<dbReference type="Gramene" id="mRNA:HanXRQr2_Chr11g0486251">
    <property type="protein sequence ID" value="mRNA:HanXRQr2_Chr11g0486251"/>
    <property type="gene ID" value="HanXRQr2_Chr11g0486251"/>
</dbReference>